<keyword evidence="13" id="KW-1185">Reference proteome</keyword>
<accession>A0A7K6C8H1</accession>
<feature type="non-terminal residue" evidence="12">
    <location>
        <position position="1"/>
    </location>
</feature>
<dbReference type="InterPro" id="IPR036770">
    <property type="entry name" value="Ankyrin_rpt-contain_sf"/>
</dbReference>
<evidence type="ECO:0000256" key="2">
    <source>
        <dbReference type="ARBA" id="ARBA00004245"/>
    </source>
</evidence>
<feature type="repeat" description="ANK" evidence="9">
    <location>
        <begin position="170"/>
        <end position="202"/>
    </location>
</feature>
<dbReference type="InterPro" id="IPR002110">
    <property type="entry name" value="Ankyrin_rpt"/>
</dbReference>
<feature type="repeat" description="ANK" evidence="9">
    <location>
        <begin position="104"/>
        <end position="136"/>
    </location>
</feature>
<feature type="region of interest" description="Disordered" evidence="11">
    <location>
        <begin position="1056"/>
        <end position="1076"/>
    </location>
</feature>
<gene>
    <name evidence="12" type="primary">Uaca</name>
    <name evidence="12" type="ORF">PTIVIO_R14259</name>
</gene>
<organism evidence="12 13">
    <name type="scientific">Ptilonorhynchus violaceus</name>
    <name type="common">Satin bowerbird</name>
    <name type="synonym">Pyrrhocorax violaceus</name>
    <dbReference type="NCBI Taxonomy" id="28724"/>
    <lineage>
        <taxon>Eukaryota</taxon>
        <taxon>Metazoa</taxon>
        <taxon>Chordata</taxon>
        <taxon>Craniata</taxon>
        <taxon>Vertebrata</taxon>
        <taxon>Euteleostomi</taxon>
        <taxon>Archelosauria</taxon>
        <taxon>Archosauria</taxon>
        <taxon>Dinosauria</taxon>
        <taxon>Saurischia</taxon>
        <taxon>Theropoda</taxon>
        <taxon>Coelurosauria</taxon>
        <taxon>Aves</taxon>
        <taxon>Neognathae</taxon>
        <taxon>Neoaves</taxon>
        <taxon>Telluraves</taxon>
        <taxon>Australaves</taxon>
        <taxon>Passeriformes</taxon>
        <taxon>Ptilonorhynchidae</taxon>
        <taxon>Ptilonorhynchus</taxon>
    </lineage>
</organism>
<dbReference type="Proteomes" id="UP000584880">
    <property type="component" value="Unassembled WGS sequence"/>
</dbReference>
<evidence type="ECO:0000256" key="6">
    <source>
        <dbReference type="ARBA" id="ARBA00023054"/>
    </source>
</evidence>
<keyword evidence="5 9" id="KW-0040">ANK repeat</keyword>
<evidence type="ECO:0000256" key="7">
    <source>
        <dbReference type="ARBA" id="ARBA00023212"/>
    </source>
</evidence>
<feature type="repeat" description="ANK" evidence="9">
    <location>
        <begin position="71"/>
        <end position="103"/>
    </location>
</feature>
<feature type="coiled-coil region" evidence="10">
    <location>
        <begin position="515"/>
        <end position="591"/>
    </location>
</feature>
<dbReference type="PANTHER" id="PTHR24129:SF1">
    <property type="entry name" value="UVEAL AUTOANTIGEN WITH COILED-COIL DOMAINS AND ANKYRIN REPEATS"/>
    <property type="match status" value="1"/>
</dbReference>
<protein>
    <submittedName>
        <fullName evidence="12">UACA protein</fullName>
    </submittedName>
</protein>
<name>A0A7K6C8H1_PTIVI</name>
<sequence length="1380" mass="155761">DWNKYDDRLMKAAERGDVEKVSSILAKKGVSPTKLDVEGRSAFHVVASKGNLDCLNTILVHGVDITATDAAGRNALHLAAKYGHALCLQKLLQYNCPTENVDLQGRTALHDAAMSDCSSSIQLLCDHGAAVNSKDGDGRTPLVLATQMCRPAVCQLLIDRGADVNARDKQNRTALMLGCEYGCKDAVEVLLRNGADVGLTDGLGHDCAYYARIGDNIDILALIKAAIEDSGKGRRNLGQPFPLGGIVSPLLCLQELFWGAAVVLYFAFKDLELENQDLKDRMREVQEEQRMLLDRISGLQLQLSEEQMFADDLENEKDELKKILTTKEKQQEESLRTIEALKAKLKYYEGDSVGSGSNFGNRKEDLLLKQGQAFAVESQHMTCELCIFCAISLQSRSMLRPLELSLPIQSLSSEKETLKKELDNLRSCFGAAKEEISKLQRELSLKASECKALASECERTKAESDGQIRQLEDALKDVQKRMFDSEGKVKQMQSHFLALKDHLTNEVASGSSKVTEELKEQLREMKAKYEGASAEVGKLRNQIKQNELLVAEFQRDEGRLVEENKRLQKELAKLETERDKRGRNVAELEGQLKEAAAKLAHSVSAEKFENMKGLLSNEVNEKARRLAEVEGERGKLQAEVVLLQRECESQRAQLAQRVRPEEHEQMRSGFEQRKEELGKAISELSQKNEALQKELERLQADNKVLKQQVQMLKTEIKSQNVPLKIHEELKKTNDQAVGDLTKKLFEITKKYNESKAEAEKLLAEKNNLSENISHFQAVYLSPEQHEKEVEALKSNGVELEKQLAELQRKYDEEQAKVGKLVTENTGLRESLRDQYVLATTHEEVKTVLNNTLEKTNGELSDLKGKIGEIKQEFLRVNEENGALKSKVKLLQNQLKTEYISLKDHETTVNTLNKSVQELQENNAAVRAEHKRGQDEISQLHAEIEAQKKELDTIQECIKSKYAPVASFEDREQSFEATVRELRARLQEQEQRRGESEEEARRCREENEKLRAGFLSIQNDLQQNYVLAERSHALERLCASGMRELHAQLRALLGRHAGQDGQQDGPPRPPAQQPPAEHVEALREALGRTVEELEEALGRRKECYDRETLRVGELQRELAELRRSSVPLVEHTQLREALEGRIAAVRASLEEKEAESQAKSEEVLRLRAELRLSQEAVAELRGRDVVPVAEYSSMKSALEAQVSSMAGHLSSMSHKYEQACEEALQARRSELSLKDQKELLQLRSCSIEQEIKDQKERCDKSLTTISDLQKRIQESAKQVEAKDNKITELLNDVERLKQALNGLSQLTYTTGIPSKRHNQQVELLQSQVKTLQQQLADAKRQHQEVVSVYRTHLLSAVQGHMDEDVQAALLQIIRMRQGLVC</sequence>
<dbReference type="Gene3D" id="1.10.287.1490">
    <property type="match status" value="1"/>
</dbReference>
<evidence type="ECO:0000256" key="5">
    <source>
        <dbReference type="ARBA" id="ARBA00023043"/>
    </source>
</evidence>
<feature type="coiled-coil region" evidence="10">
    <location>
        <begin position="901"/>
        <end position="1005"/>
    </location>
</feature>
<dbReference type="GO" id="GO:0005829">
    <property type="term" value="C:cytosol"/>
    <property type="evidence" value="ECO:0007669"/>
    <property type="project" value="UniProtKB-ARBA"/>
</dbReference>
<feature type="coiled-coil region" evidence="10">
    <location>
        <begin position="408"/>
        <end position="488"/>
    </location>
</feature>
<evidence type="ECO:0000313" key="13">
    <source>
        <dbReference type="Proteomes" id="UP000584880"/>
    </source>
</evidence>
<evidence type="ECO:0000256" key="10">
    <source>
        <dbReference type="SAM" id="Coils"/>
    </source>
</evidence>
<feature type="coiled-coil region" evidence="10">
    <location>
        <begin position="1264"/>
        <end position="1347"/>
    </location>
</feature>
<dbReference type="GO" id="GO:0005634">
    <property type="term" value="C:nucleus"/>
    <property type="evidence" value="ECO:0007669"/>
    <property type="project" value="UniProtKB-SubCell"/>
</dbReference>
<keyword evidence="3" id="KW-0963">Cytoplasm</keyword>
<dbReference type="GO" id="GO:0005856">
    <property type="term" value="C:cytoskeleton"/>
    <property type="evidence" value="ECO:0007669"/>
    <property type="project" value="UniProtKB-SubCell"/>
</dbReference>
<dbReference type="SMART" id="SM00248">
    <property type="entry name" value="ANK"/>
    <property type="match status" value="6"/>
</dbReference>
<evidence type="ECO:0000313" key="12">
    <source>
        <dbReference type="EMBL" id="NWV10944.1"/>
    </source>
</evidence>
<proteinExistence type="predicted"/>
<dbReference type="FunFam" id="1.25.40.20:FF:000083">
    <property type="entry name" value="Uveal autoantigen with coiled-coil domains and ankyrin repeats"/>
    <property type="match status" value="1"/>
</dbReference>
<evidence type="ECO:0000256" key="9">
    <source>
        <dbReference type="PROSITE-ProRule" id="PRU00023"/>
    </source>
</evidence>
<feature type="non-terminal residue" evidence="12">
    <location>
        <position position="1380"/>
    </location>
</feature>
<evidence type="ECO:0000256" key="3">
    <source>
        <dbReference type="ARBA" id="ARBA00022490"/>
    </source>
</evidence>
<dbReference type="GO" id="GO:0003779">
    <property type="term" value="F:actin binding"/>
    <property type="evidence" value="ECO:0007669"/>
    <property type="project" value="InterPro"/>
</dbReference>
<dbReference type="PROSITE" id="PS50088">
    <property type="entry name" value="ANK_REPEAT"/>
    <property type="match status" value="5"/>
</dbReference>
<dbReference type="SUPFAM" id="SSF48403">
    <property type="entry name" value="Ankyrin repeat"/>
    <property type="match status" value="1"/>
</dbReference>
<dbReference type="PANTHER" id="PTHR24129">
    <property type="entry name" value="ANKYCORBIN"/>
    <property type="match status" value="1"/>
</dbReference>
<dbReference type="Pfam" id="PF12796">
    <property type="entry name" value="Ank_2"/>
    <property type="match status" value="1"/>
</dbReference>
<feature type="coiled-coil region" evidence="10">
    <location>
        <begin position="619"/>
        <end position="715"/>
    </location>
</feature>
<feature type="coiled-coil region" evidence="10">
    <location>
        <begin position="744"/>
        <end position="823"/>
    </location>
</feature>
<evidence type="ECO:0000256" key="1">
    <source>
        <dbReference type="ARBA" id="ARBA00004123"/>
    </source>
</evidence>
<comment type="caution">
    <text evidence="12">The sequence shown here is derived from an EMBL/GenBank/DDBJ whole genome shotgun (WGS) entry which is preliminary data.</text>
</comment>
<feature type="repeat" description="ANK" evidence="9">
    <location>
        <begin position="38"/>
        <end position="70"/>
    </location>
</feature>
<dbReference type="EMBL" id="VZRJ01009235">
    <property type="protein sequence ID" value="NWV10944.1"/>
    <property type="molecule type" value="Genomic_DNA"/>
</dbReference>
<dbReference type="Gene3D" id="1.25.40.20">
    <property type="entry name" value="Ankyrin repeat-containing domain"/>
    <property type="match status" value="2"/>
</dbReference>
<keyword evidence="4" id="KW-0677">Repeat</keyword>
<reference evidence="12 13" key="1">
    <citation type="submission" date="2019-09" db="EMBL/GenBank/DDBJ databases">
        <title>Bird 10,000 Genomes (B10K) Project - Family phase.</title>
        <authorList>
            <person name="Zhang G."/>
        </authorList>
    </citation>
    <scope>NUCLEOTIDE SEQUENCE [LARGE SCALE GENOMIC DNA]</scope>
    <source>
        <strain evidence="12">B10K-DU-012-10</strain>
        <tissue evidence="12">Blood</tissue>
    </source>
</reference>
<keyword evidence="6 10" id="KW-0175">Coiled coil</keyword>
<dbReference type="PROSITE" id="PS50297">
    <property type="entry name" value="ANK_REP_REGION"/>
    <property type="match status" value="4"/>
</dbReference>
<keyword evidence="7" id="KW-0206">Cytoskeleton</keyword>
<evidence type="ECO:0000256" key="4">
    <source>
        <dbReference type="ARBA" id="ARBA00022737"/>
    </source>
</evidence>
<dbReference type="Pfam" id="PF00023">
    <property type="entry name" value="Ank"/>
    <property type="match status" value="2"/>
</dbReference>
<evidence type="ECO:0000256" key="11">
    <source>
        <dbReference type="SAM" id="MobiDB-lite"/>
    </source>
</evidence>
<dbReference type="InterPro" id="IPR042420">
    <property type="entry name" value="RAI14/UACA"/>
</dbReference>
<evidence type="ECO:0000256" key="8">
    <source>
        <dbReference type="ARBA" id="ARBA00023242"/>
    </source>
</evidence>
<keyword evidence="8" id="KW-0539">Nucleus</keyword>
<comment type="subcellular location">
    <subcellularLocation>
        <location evidence="2">Cytoplasm</location>
        <location evidence="2">Cytoskeleton</location>
    </subcellularLocation>
    <subcellularLocation>
        <location evidence="1">Nucleus</location>
    </subcellularLocation>
</comment>
<dbReference type="Gene3D" id="1.20.1170.10">
    <property type="match status" value="1"/>
</dbReference>
<feature type="repeat" description="ANK" evidence="9">
    <location>
        <begin position="137"/>
        <end position="169"/>
    </location>
</feature>
<dbReference type="PRINTS" id="PR01415">
    <property type="entry name" value="ANKYRIN"/>
</dbReference>
<feature type="coiled-coil region" evidence="10">
    <location>
        <begin position="268"/>
        <end position="333"/>
    </location>
</feature>